<dbReference type="VEuPathDB" id="VectorBase:RPRC006643"/>
<evidence type="ECO:0000313" key="1">
    <source>
        <dbReference type="EnsemblMetazoa" id="RPRC006643-PA"/>
    </source>
</evidence>
<keyword evidence="2" id="KW-1185">Reference proteome</keyword>
<dbReference type="EMBL" id="ACPB03025492">
    <property type="status" value="NOT_ANNOTATED_CDS"/>
    <property type="molecule type" value="Genomic_DNA"/>
</dbReference>
<dbReference type="HOGENOM" id="CLU_3194092_0_0_1"/>
<accession>T1HRH3</accession>
<proteinExistence type="predicted"/>
<dbReference type="InParanoid" id="T1HRH3"/>
<organism evidence="1 2">
    <name type="scientific">Rhodnius prolixus</name>
    <name type="common">Triatomid bug</name>
    <dbReference type="NCBI Taxonomy" id="13249"/>
    <lineage>
        <taxon>Eukaryota</taxon>
        <taxon>Metazoa</taxon>
        <taxon>Ecdysozoa</taxon>
        <taxon>Arthropoda</taxon>
        <taxon>Hexapoda</taxon>
        <taxon>Insecta</taxon>
        <taxon>Pterygota</taxon>
        <taxon>Neoptera</taxon>
        <taxon>Paraneoptera</taxon>
        <taxon>Hemiptera</taxon>
        <taxon>Heteroptera</taxon>
        <taxon>Panheteroptera</taxon>
        <taxon>Cimicomorpha</taxon>
        <taxon>Reduviidae</taxon>
        <taxon>Triatominae</taxon>
        <taxon>Rhodnius</taxon>
    </lineage>
</organism>
<sequence length="46" mass="5202">AMKKQEERSKRIQERGVNSYTVNCTGTKDSTQKGKFSFNCTKTNGN</sequence>
<name>T1HRH3_RHOPR</name>
<dbReference type="EMBL" id="ACPB03025490">
    <property type="status" value="NOT_ANNOTATED_CDS"/>
    <property type="molecule type" value="Genomic_DNA"/>
</dbReference>
<dbReference type="EnsemblMetazoa" id="RPRC006643-RA">
    <property type="protein sequence ID" value="RPRC006643-PA"/>
    <property type="gene ID" value="RPRC006643"/>
</dbReference>
<dbReference type="AlphaFoldDB" id="T1HRH3"/>
<dbReference type="Proteomes" id="UP000015103">
    <property type="component" value="Unassembled WGS sequence"/>
</dbReference>
<evidence type="ECO:0000313" key="2">
    <source>
        <dbReference type="Proteomes" id="UP000015103"/>
    </source>
</evidence>
<reference evidence="1" key="1">
    <citation type="submission" date="2015-05" db="UniProtKB">
        <authorList>
            <consortium name="EnsemblMetazoa"/>
        </authorList>
    </citation>
    <scope>IDENTIFICATION</scope>
</reference>
<dbReference type="EMBL" id="ACPB03025491">
    <property type="status" value="NOT_ANNOTATED_CDS"/>
    <property type="molecule type" value="Genomic_DNA"/>
</dbReference>
<protein>
    <submittedName>
        <fullName evidence="1">Uncharacterized protein</fullName>
    </submittedName>
</protein>